<dbReference type="EMBL" id="JAGKQM010000014">
    <property type="protein sequence ID" value="KAH0884786.1"/>
    <property type="molecule type" value="Genomic_DNA"/>
</dbReference>
<evidence type="ECO:0000256" key="1">
    <source>
        <dbReference type="SAM" id="MobiDB-lite"/>
    </source>
</evidence>
<sequence length="217" mass="24582">AKTKDLGLRGLPLQHNNGFISTTKVPRTSPRKKPPQNFRAGPGKKTVVHGLGRRMTPNFSTRPLKPQNEQRTCFLLNFYIAFYINVIVDGSNMWRKHAWTKHARYAEINKKTQKGEARQVDKAGRCVHVSCLQNPSQSSNWCSIWSIKKKIGGSITGWIEYVEKACVDKTCKICRNKKKDTKGEARQVDKSGRCVHVSCLQNPSQSSGNFFTRLFST</sequence>
<feature type="compositionally biased region" description="Polar residues" evidence="1">
    <location>
        <begin position="17"/>
        <end position="26"/>
    </location>
</feature>
<keyword evidence="3" id="KW-1185">Reference proteome</keyword>
<dbReference type="Proteomes" id="UP000824890">
    <property type="component" value="Unassembled WGS sequence"/>
</dbReference>
<accession>A0ABQ7ZX09</accession>
<dbReference type="PANTHER" id="PTHR36771:SF2">
    <property type="entry name" value="POTASSIUM TRANSPORTER"/>
    <property type="match status" value="1"/>
</dbReference>
<name>A0ABQ7ZX09_BRANA</name>
<feature type="region of interest" description="Disordered" evidence="1">
    <location>
        <begin position="17"/>
        <end position="63"/>
    </location>
</feature>
<comment type="caution">
    <text evidence="2">The sequence shown here is derived from an EMBL/GenBank/DDBJ whole genome shotgun (WGS) entry which is preliminary data.</text>
</comment>
<protein>
    <submittedName>
        <fullName evidence="2">Uncharacterized protein</fullName>
    </submittedName>
</protein>
<proteinExistence type="predicted"/>
<dbReference type="PANTHER" id="PTHR36771">
    <property type="entry name" value="POTASSIUM TRANSPORTER"/>
    <property type="match status" value="1"/>
</dbReference>
<reference evidence="2 3" key="1">
    <citation type="submission" date="2021-05" db="EMBL/GenBank/DDBJ databases">
        <title>Genome Assembly of Synthetic Allotetraploid Brassica napus Reveals Homoeologous Exchanges between Subgenomes.</title>
        <authorList>
            <person name="Davis J.T."/>
        </authorList>
    </citation>
    <scope>NUCLEOTIDE SEQUENCE [LARGE SCALE GENOMIC DNA]</scope>
    <source>
        <strain evidence="3">cv. Da-Ae</strain>
        <tissue evidence="2">Seedling</tissue>
    </source>
</reference>
<gene>
    <name evidence="2" type="ORF">HID58_060882</name>
</gene>
<feature type="non-terminal residue" evidence="2">
    <location>
        <position position="1"/>
    </location>
</feature>
<evidence type="ECO:0000313" key="2">
    <source>
        <dbReference type="EMBL" id="KAH0884786.1"/>
    </source>
</evidence>
<evidence type="ECO:0000313" key="3">
    <source>
        <dbReference type="Proteomes" id="UP000824890"/>
    </source>
</evidence>
<organism evidence="2 3">
    <name type="scientific">Brassica napus</name>
    <name type="common">Rape</name>
    <dbReference type="NCBI Taxonomy" id="3708"/>
    <lineage>
        <taxon>Eukaryota</taxon>
        <taxon>Viridiplantae</taxon>
        <taxon>Streptophyta</taxon>
        <taxon>Embryophyta</taxon>
        <taxon>Tracheophyta</taxon>
        <taxon>Spermatophyta</taxon>
        <taxon>Magnoliopsida</taxon>
        <taxon>eudicotyledons</taxon>
        <taxon>Gunneridae</taxon>
        <taxon>Pentapetalae</taxon>
        <taxon>rosids</taxon>
        <taxon>malvids</taxon>
        <taxon>Brassicales</taxon>
        <taxon>Brassicaceae</taxon>
        <taxon>Brassiceae</taxon>
        <taxon>Brassica</taxon>
    </lineage>
</organism>